<organism evidence="1 2">
    <name type="scientific">Brachionus plicatilis</name>
    <name type="common">Marine rotifer</name>
    <name type="synonym">Brachionus muelleri</name>
    <dbReference type="NCBI Taxonomy" id="10195"/>
    <lineage>
        <taxon>Eukaryota</taxon>
        <taxon>Metazoa</taxon>
        <taxon>Spiralia</taxon>
        <taxon>Gnathifera</taxon>
        <taxon>Rotifera</taxon>
        <taxon>Eurotatoria</taxon>
        <taxon>Monogononta</taxon>
        <taxon>Pseudotrocha</taxon>
        <taxon>Ploima</taxon>
        <taxon>Brachionidae</taxon>
        <taxon>Brachionus</taxon>
    </lineage>
</organism>
<comment type="caution">
    <text evidence="1">The sequence shown here is derived from an EMBL/GenBank/DDBJ whole genome shotgun (WGS) entry which is preliminary data.</text>
</comment>
<gene>
    <name evidence="1" type="ORF">BpHYR1_050723</name>
</gene>
<dbReference type="AlphaFoldDB" id="A0A3M7PGK8"/>
<protein>
    <submittedName>
        <fullName evidence="1">Uncharacterized protein</fullName>
    </submittedName>
</protein>
<accession>A0A3M7PGK8</accession>
<reference evidence="1 2" key="1">
    <citation type="journal article" date="2018" name="Sci. Rep.">
        <title>Genomic signatures of local adaptation to the degree of environmental predictability in rotifers.</title>
        <authorList>
            <person name="Franch-Gras L."/>
            <person name="Hahn C."/>
            <person name="Garcia-Roger E.M."/>
            <person name="Carmona M.J."/>
            <person name="Serra M."/>
            <person name="Gomez A."/>
        </authorList>
    </citation>
    <scope>NUCLEOTIDE SEQUENCE [LARGE SCALE GENOMIC DNA]</scope>
    <source>
        <strain evidence="1">HYR1</strain>
    </source>
</reference>
<evidence type="ECO:0000313" key="1">
    <source>
        <dbReference type="EMBL" id="RMZ97844.1"/>
    </source>
</evidence>
<evidence type="ECO:0000313" key="2">
    <source>
        <dbReference type="Proteomes" id="UP000276133"/>
    </source>
</evidence>
<keyword evidence="2" id="KW-1185">Reference proteome</keyword>
<sequence>MVHMMFSNFSQNLDPEEGHFWSKRFLGQIERKINFFKCKTQFSRKIKFFQFERMDIKIN</sequence>
<dbReference type="EMBL" id="REGN01011147">
    <property type="protein sequence ID" value="RMZ97844.1"/>
    <property type="molecule type" value="Genomic_DNA"/>
</dbReference>
<name>A0A3M7PGK8_BRAPC</name>
<proteinExistence type="predicted"/>
<dbReference type="Proteomes" id="UP000276133">
    <property type="component" value="Unassembled WGS sequence"/>
</dbReference>